<evidence type="ECO:0000313" key="2">
    <source>
        <dbReference type="EMBL" id="GLV53966.1"/>
    </source>
</evidence>
<feature type="compositionally biased region" description="Basic and acidic residues" evidence="1">
    <location>
        <begin position="1"/>
        <end position="11"/>
    </location>
</feature>
<organism evidence="2 3">
    <name type="scientific">Dictyobacter halimunensis</name>
    <dbReference type="NCBI Taxonomy" id="3026934"/>
    <lineage>
        <taxon>Bacteria</taxon>
        <taxon>Bacillati</taxon>
        <taxon>Chloroflexota</taxon>
        <taxon>Ktedonobacteria</taxon>
        <taxon>Ktedonobacterales</taxon>
        <taxon>Dictyobacteraceae</taxon>
        <taxon>Dictyobacter</taxon>
    </lineage>
</organism>
<gene>
    <name evidence="2" type="ORF">KDH_08170</name>
</gene>
<feature type="region of interest" description="Disordered" evidence="1">
    <location>
        <begin position="1"/>
        <end position="25"/>
    </location>
</feature>
<dbReference type="EMBL" id="BSRI01000001">
    <property type="protein sequence ID" value="GLV53966.1"/>
    <property type="molecule type" value="Genomic_DNA"/>
</dbReference>
<evidence type="ECO:0000313" key="3">
    <source>
        <dbReference type="Proteomes" id="UP001344906"/>
    </source>
</evidence>
<reference evidence="2 3" key="1">
    <citation type="submission" date="2023-02" db="EMBL/GenBank/DDBJ databases">
        <title>Dictyobacter halimunensis sp. nov., a new member of the class Ktedonobacteria from forest soil in a geothermal area.</title>
        <authorList>
            <person name="Rachmania M.K."/>
            <person name="Ningsih F."/>
            <person name="Sakai Y."/>
            <person name="Yabe S."/>
            <person name="Yokota A."/>
            <person name="Sjamsuridzal W."/>
        </authorList>
    </citation>
    <scope>NUCLEOTIDE SEQUENCE [LARGE SCALE GENOMIC DNA]</scope>
    <source>
        <strain evidence="2 3">S3.2.2.5</strain>
    </source>
</reference>
<proteinExistence type="predicted"/>
<comment type="caution">
    <text evidence="2">The sequence shown here is derived from an EMBL/GenBank/DDBJ whole genome shotgun (WGS) entry which is preliminary data.</text>
</comment>
<evidence type="ECO:0000256" key="1">
    <source>
        <dbReference type="SAM" id="MobiDB-lite"/>
    </source>
</evidence>
<accession>A0ABQ6FN63</accession>
<keyword evidence="3" id="KW-1185">Reference proteome</keyword>
<protein>
    <submittedName>
        <fullName evidence="2">Uncharacterized protein</fullName>
    </submittedName>
</protein>
<sequence length="61" mass="6817">MPSVSDTRRAPIDLSRTHNAAINTPANSAPSMLAVKYGSYFLTDKALQWERNRKEPGSHEM</sequence>
<dbReference type="Proteomes" id="UP001344906">
    <property type="component" value="Unassembled WGS sequence"/>
</dbReference>
<name>A0ABQ6FN63_9CHLR</name>